<accession>A0A323UCA4</accession>
<feature type="transmembrane region" description="Helical" evidence="8">
    <location>
        <begin position="419"/>
        <end position="441"/>
    </location>
</feature>
<dbReference type="Pfam" id="PF00083">
    <property type="entry name" value="Sugar_tr"/>
    <property type="match status" value="1"/>
</dbReference>
<name>A0A323UCA4_RHOPL</name>
<feature type="transmembrane region" description="Helical" evidence="8">
    <location>
        <begin position="114"/>
        <end position="141"/>
    </location>
</feature>
<dbReference type="GO" id="GO:0022857">
    <property type="term" value="F:transmembrane transporter activity"/>
    <property type="evidence" value="ECO:0007669"/>
    <property type="project" value="InterPro"/>
</dbReference>
<evidence type="ECO:0000313" key="10">
    <source>
        <dbReference type="EMBL" id="PZA10485.1"/>
    </source>
</evidence>
<evidence type="ECO:0000259" key="9">
    <source>
        <dbReference type="PROSITE" id="PS50850"/>
    </source>
</evidence>
<feature type="transmembrane region" description="Helical" evidence="8">
    <location>
        <begin position="453"/>
        <end position="472"/>
    </location>
</feature>
<comment type="similarity">
    <text evidence="2">Belongs to the major facilitator superfamily. Sugar transporter (TC 2.A.1.1) family.</text>
</comment>
<evidence type="ECO:0000256" key="6">
    <source>
        <dbReference type="ARBA" id="ARBA00023136"/>
    </source>
</evidence>
<feature type="transmembrane region" description="Helical" evidence="8">
    <location>
        <begin position="46"/>
        <end position="70"/>
    </location>
</feature>
<evidence type="ECO:0000256" key="7">
    <source>
        <dbReference type="SAM" id="MobiDB-lite"/>
    </source>
</evidence>
<dbReference type="Gene3D" id="1.20.1250.20">
    <property type="entry name" value="MFS general substrate transporter like domains"/>
    <property type="match status" value="1"/>
</dbReference>
<feature type="transmembrane region" description="Helical" evidence="8">
    <location>
        <begin position="358"/>
        <end position="377"/>
    </location>
</feature>
<dbReference type="PANTHER" id="PTHR23511">
    <property type="entry name" value="SYNAPTIC VESICLE GLYCOPROTEIN 2"/>
    <property type="match status" value="1"/>
</dbReference>
<protein>
    <submittedName>
        <fullName evidence="10">MFS transporter</fullName>
    </submittedName>
</protein>
<dbReference type="Proteomes" id="UP000248134">
    <property type="component" value="Unassembled WGS sequence"/>
</dbReference>
<dbReference type="AlphaFoldDB" id="A0A323UCA4"/>
<feature type="transmembrane region" description="Helical" evidence="8">
    <location>
        <begin position="207"/>
        <end position="227"/>
    </location>
</feature>
<keyword evidence="3" id="KW-0813">Transport</keyword>
<dbReference type="EMBL" id="QKQS01000023">
    <property type="protein sequence ID" value="PZA10485.1"/>
    <property type="molecule type" value="Genomic_DNA"/>
</dbReference>
<dbReference type="CDD" id="cd17316">
    <property type="entry name" value="MFS_SV2_like"/>
    <property type="match status" value="1"/>
</dbReference>
<feature type="transmembrane region" description="Helical" evidence="8">
    <location>
        <begin position="174"/>
        <end position="195"/>
    </location>
</feature>
<proteinExistence type="inferred from homology"/>
<evidence type="ECO:0000256" key="4">
    <source>
        <dbReference type="ARBA" id="ARBA00022692"/>
    </source>
</evidence>
<evidence type="ECO:0000256" key="3">
    <source>
        <dbReference type="ARBA" id="ARBA00022448"/>
    </source>
</evidence>
<feature type="region of interest" description="Disordered" evidence="7">
    <location>
        <begin position="1"/>
        <end position="22"/>
    </location>
</feature>
<feature type="transmembrane region" description="Helical" evidence="8">
    <location>
        <begin position="293"/>
        <end position="316"/>
    </location>
</feature>
<keyword evidence="5 8" id="KW-1133">Transmembrane helix</keyword>
<dbReference type="SUPFAM" id="SSF103473">
    <property type="entry name" value="MFS general substrate transporter"/>
    <property type="match status" value="1"/>
</dbReference>
<keyword evidence="6 8" id="KW-0472">Membrane</keyword>
<evidence type="ECO:0000256" key="2">
    <source>
        <dbReference type="ARBA" id="ARBA00010992"/>
    </source>
</evidence>
<organism evidence="10 11">
    <name type="scientific">Rhodopseudomonas palustris</name>
    <dbReference type="NCBI Taxonomy" id="1076"/>
    <lineage>
        <taxon>Bacteria</taxon>
        <taxon>Pseudomonadati</taxon>
        <taxon>Pseudomonadota</taxon>
        <taxon>Alphaproteobacteria</taxon>
        <taxon>Hyphomicrobiales</taxon>
        <taxon>Nitrobacteraceae</taxon>
        <taxon>Rhodopseudomonas</taxon>
    </lineage>
</organism>
<sequence>MADSVSAAITKPPSGGMGSTVGDRVIETDVPARLDGLLWSGFHTRVVSALGITWILDGLEVTLAGALAGALKDSSSLHFSNLDVGLASSAYLAGAVLGALGFGWLTDRIGRKKLFFITLSLYLVATAATALSWSVASYALFRFLTGAGIGGEYTAINSTIQELVPARYRGWTDLVINGSFWIGAAIGAVGAIVLLDPSVIDPEYGWRLAYLTGAILGLIVFAMRWWIPESPRWLMIHGQPERAEAIAADIERNARHAPDRPRVLPTIKLRMRTHTPLLDVARTLFSTYRQRSLVGLSLMTAQAFFYNAIFFTYALILTDFFGIPANHVGWYILPFAAGNFLGPLLLGRLFDTLGRRTMIGFTYAASAILLALSGYLFSIGALSAQSQTIAWMVIFFFASPAASAAYLTVSETFPLEVRALAIAIFYAIGTGIGGVAGPALFGVLIDTGSRDSVFAGYLFGSVLMMAAAVIGWRYGIVAERRSLEQVARPLAATEDN</sequence>
<feature type="transmembrane region" description="Helical" evidence="8">
    <location>
        <begin position="82"/>
        <end position="102"/>
    </location>
</feature>
<dbReference type="PROSITE" id="PS50850">
    <property type="entry name" value="MFS"/>
    <property type="match status" value="1"/>
</dbReference>
<comment type="subcellular location">
    <subcellularLocation>
        <location evidence="1">Membrane</location>
        <topology evidence="1">Multi-pass membrane protein</topology>
    </subcellularLocation>
</comment>
<comment type="caution">
    <text evidence="10">The sequence shown here is derived from an EMBL/GenBank/DDBJ whole genome shotgun (WGS) entry which is preliminary data.</text>
</comment>
<feature type="transmembrane region" description="Helical" evidence="8">
    <location>
        <begin position="328"/>
        <end position="346"/>
    </location>
</feature>
<keyword evidence="4 8" id="KW-0812">Transmembrane</keyword>
<evidence type="ECO:0000256" key="1">
    <source>
        <dbReference type="ARBA" id="ARBA00004141"/>
    </source>
</evidence>
<evidence type="ECO:0000256" key="8">
    <source>
        <dbReference type="SAM" id="Phobius"/>
    </source>
</evidence>
<evidence type="ECO:0000256" key="5">
    <source>
        <dbReference type="ARBA" id="ARBA00022989"/>
    </source>
</evidence>
<dbReference type="InterPro" id="IPR036259">
    <property type="entry name" value="MFS_trans_sf"/>
</dbReference>
<dbReference type="InterPro" id="IPR005828">
    <property type="entry name" value="MFS_sugar_transport-like"/>
</dbReference>
<dbReference type="GO" id="GO:0016020">
    <property type="term" value="C:membrane"/>
    <property type="evidence" value="ECO:0007669"/>
    <property type="project" value="UniProtKB-SubCell"/>
</dbReference>
<dbReference type="OrthoDB" id="9784658at2"/>
<gene>
    <name evidence="10" type="ORF">DNX69_14060</name>
</gene>
<feature type="domain" description="Major facilitator superfamily (MFS) profile" evidence="9">
    <location>
        <begin position="46"/>
        <end position="479"/>
    </location>
</feature>
<reference evidence="10 11" key="1">
    <citation type="submission" date="2018-06" db="EMBL/GenBank/DDBJ databases">
        <title>Draft Whole-Genome Sequence of the purple photosynthetic bacterium Rhodospeudomonas palustris XCP.</title>
        <authorList>
            <person name="Rayyan A."/>
            <person name="Meyer T.E."/>
            <person name="Kyndt J.A."/>
        </authorList>
    </citation>
    <scope>NUCLEOTIDE SEQUENCE [LARGE SCALE GENOMIC DNA]</scope>
    <source>
        <strain evidence="10 11">XCP</strain>
    </source>
</reference>
<feature type="transmembrane region" description="Helical" evidence="8">
    <location>
        <begin position="389"/>
        <end position="407"/>
    </location>
</feature>
<evidence type="ECO:0000313" key="11">
    <source>
        <dbReference type="Proteomes" id="UP000248134"/>
    </source>
</evidence>
<dbReference type="InterPro" id="IPR020846">
    <property type="entry name" value="MFS_dom"/>
</dbReference>
<dbReference type="RefSeq" id="WP_110786585.1">
    <property type="nucleotide sequence ID" value="NZ_QKQS01000023.1"/>
</dbReference>